<proteinExistence type="predicted"/>
<keyword evidence="1" id="KW-0812">Transmembrane</keyword>
<keyword evidence="3" id="KW-1185">Reference proteome</keyword>
<evidence type="ECO:0000313" key="2">
    <source>
        <dbReference type="EMBL" id="UFZ03834.1"/>
    </source>
</evidence>
<feature type="transmembrane region" description="Helical" evidence="1">
    <location>
        <begin position="69"/>
        <end position="88"/>
    </location>
</feature>
<keyword evidence="1" id="KW-1133">Transmembrane helix</keyword>
<keyword evidence="1" id="KW-0472">Membrane</keyword>
<evidence type="ECO:0000256" key="1">
    <source>
        <dbReference type="SAM" id="Phobius"/>
    </source>
</evidence>
<dbReference type="Proteomes" id="UP001431010">
    <property type="component" value="Chromosome"/>
</dbReference>
<accession>A0ABY3R904</accession>
<dbReference type="EMBL" id="CP088156">
    <property type="protein sequence ID" value="UFZ03834.1"/>
    <property type="molecule type" value="Genomic_DNA"/>
</dbReference>
<evidence type="ECO:0000313" key="3">
    <source>
        <dbReference type="Proteomes" id="UP001431010"/>
    </source>
</evidence>
<feature type="transmembrane region" description="Helical" evidence="1">
    <location>
        <begin position="95"/>
        <end position="113"/>
    </location>
</feature>
<dbReference type="Pfam" id="PF13787">
    <property type="entry name" value="HXXEE"/>
    <property type="match status" value="1"/>
</dbReference>
<organism evidence="2 3">
    <name type="scientific">Bradyrhizobium ontarionense</name>
    <dbReference type="NCBI Taxonomy" id="2898149"/>
    <lineage>
        <taxon>Bacteria</taxon>
        <taxon>Pseudomonadati</taxon>
        <taxon>Pseudomonadota</taxon>
        <taxon>Alphaproteobacteria</taxon>
        <taxon>Hyphomicrobiales</taxon>
        <taxon>Nitrobacteraceae</taxon>
        <taxon>Bradyrhizobium</taxon>
    </lineage>
</organism>
<name>A0ABY3R904_9BRAD</name>
<protein>
    <submittedName>
        <fullName evidence="2">HXXEE domain-containing protein</fullName>
    </submittedName>
</protein>
<feature type="transmembrane region" description="Helical" evidence="1">
    <location>
        <begin position="125"/>
        <end position="147"/>
    </location>
</feature>
<sequence>MNLTSLAWLALAAYGAHILEEYTFDWRNWARAVMKLPVEWSDFYVTNALVVVLGAVQAELAETWPLAPLAYAALMIINAIFFHILPFLRSGGRFSPGLATALILFFPVAIAMWRRAWGDNVLDVGTAALAVVTGALLMAYPVVMLNLRSKSYFRQDRP</sequence>
<reference evidence="2" key="1">
    <citation type="journal article" date="2024" name="Antonie Van Leeuwenhoek">
        <title>Bradyrhizobium ontarionense sp. nov., a novel bacterial symbiont isolated from Aeschynomene indica (Indian jointvetch), harbours photosynthesis, nitrogen fixation and nitrous oxide (N2O) reductase genes.</title>
        <authorList>
            <person name="Bromfield E.S.P."/>
            <person name="Cloutier S."/>
        </authorList>
    </citation>
    <scope>NUCLEOTIDE SEQUENCE</scope>
    <source>
        <strain evidence="2">A19</strain>
    </source>
</reference>
<gene>
    <name evidence="2" type="ORF">LQG66_32310</name>
</gene>
<dbReference type="RefSeq" id="WP_231319848.1">
    <property type="nucleotide sequence ID" value="NZ_CP088156.1"/>
</dbReference>
<dbReference type="InterPro" id="IPR025671">
    <property type="entry name" value="HXXEE"/>
</dbReference>